<evidence type="ECO:0000259" key="5">
    <source>
        <dbReference type="SMART" id="SM00563"/>
    </source>
</evidence>
<accession>A0A916QCI8</accession>
<evidence type="ECO:0000313" key="7">
    <source>
        <dbReference type="Proteomes" id="UP000654993"/>
    </source>
</evidence>
<organism evidence="6 7">
    <name type="scientific">Insulibacter thermoxylanivorax</name>
    <dbReference type="NCBI Taxonomy" id="2749268"/>
    <lineage>
        <taxon>Bacteria</taxon>
        <taxon>Bacillati</taxon>
        <taxon>Bacillota</taxon>
        <taxon>Bacilli</taxon>
        <taxon>Bacillales</taxon>
        <taxon>Paenibacillaceae</taxon>
        <taxon>Insulibacter</taxon>
    </lineage>
</organism>
<reference evidence="6" key="1">
    <citation type="submission" date="2020-08" db="EMBL/GenBank/DDBJ databases">
        <authorList>
            <person name="Uke A."/>
            <person name="Chhe C."/>
            <person name="Baramee S."/>
            <person name="Kosugi A."/>
        </authorList>
    </citation>
    <scope>NUCLEOTIDE SEQUENCE</scope>
    <source>
        <strain evidence="6">DA-C8</strain>
    </source>
</reference>
<dbReference type="EMBL" id="BMAQ01000001">
    <property type="protein sequence ID" value="GFR36868.1"/>
    <property type="molecule type" value="Genomic_DNA"/>
</dbReference>
<dbReference type="InterPro" id="IPR004552">
    <property type="entry name" value="AGP_acyltrans"/>
</dbReference>
<dbReference type="Pfam" id="PF01553">
    <property type="entry name" value="Acyltransferase"/>
    <property type="match status" value="1"/>
</dbReference>
<keyword evidence="4" id="KW-0443">Lipid metabolism</keyword>
<keyword evidence="4" id="KW-0594">Phospholipid biosynthesis</keyword>
<feature type="domain" description="Phospholipid/glycerol acyltransferase" evidence="5">
    <location>
        <begin position="39"/>
        <end position="150"/>
    </location>
</feature>
<evidence type="ECO:0000256" key="4">
    <source>
        <dbReference type="RuleBase" id="RU361267"/>
    </source>
</evidence>
<reference evidence="6" key="2">
    <citation type="journal article" date="2021" name="Data Brief">
        <title>Draft genome sequence data of the facultative, thermophilic, xylanolytic bacterium Paenibacillus sp. strain DA-C8.</title>
        <authorList>
            <person name="Chhe C."/>
            <person name="Uke A."/>
            <person name="Baramee S."/>
            <person name="Ungkulpasvich U."/>
            <person name="Tachaapaikoon C."/>
            <person name="Pason P."/>
            <person name="Waeonukul R."/>
            <person name="Ratanakhanokchai K."/>
            <person name="Kosugi A."/>
        </authorList>
    </citation>
    <scope>NUCLEOTIDE SEQUENCE</scope>
    <source>
        <strain evidence="6">DA-C8</strain>
    </source>
</reference>
<comment type="caution">
    <text evidence="6">The sequence shown here is derived from an EMBL/GenBank/DDBJ whole genome shotgun (WGS) entry which is preliminary data.</text>
</comment>
<keyword evidence="2 4" id="KW-0808">Transferase</keyword>
<dbReference type="EC" id="2.3.1.51" evidence="4"/>
<evidence type="ECO:0000313" key="6">
    <source>
        <dbReference type="EMBL" id="GFR36868.1"/>
    </source>
</evidence>
<keyword evidence="3 4" id="KW-0012">Acyltransferase</keyword>
<keyword evidence="4" id="KW-0444">Lipid biosynthesis</keyword>
<dbReference type="GO" id="GO:0016020">
    <property type="term" value="C:membrane"/>
    <property type="evidence" value="ECO:0007669"/>
    <property type="project" value="InterPro"/>
</dbReference>
<dbReference type="NCBIfam" id="TIGR00530">
    <property type="entry name" value="AGP_acyltrn"/>
    <property type="match status" value="1"/>
</dbReference>
<dbReference type="RefSeq" id="WP_200965162.1">
    <property type="nucleotide sequence ID" value="NZ_BMAQ01000001.1"/>
</dbReference>
<keyword evidence="4" id="KW-1208">Phospholipid metabolism</keyword>
<protein>
    <recommendedName>
        <fullName evidence="4">1-acyl-sn-glycerol-3-phosphate acyltransferase</fullName>
        <ecNumber evidence="4">2.3.1.51</ecNumber>
    </recommendedName>
</protein>
<dbReference type="InterPro" id="IPR002123">
    <property type="entry name" value="Plipid/glycerol_acylTrfase"/>
</dbReference>
<evidence type="ECO:0000256" key="1">
    <source>
        <dbReference type="ARBA" id="ARBA00008655"/>
    </source>
</evidence>
<comment type="domain">
    <text evidence="4">The HXXXXD motif is essential for acyltransferase activity and may constitute the binding site for the phosphate moiety of the glycerol-3-phosphate.</text>
</comment>
<gene>
    <name evidence="6" type="ORF">PRECH8_01640</name>
</gene>
<dbReference type="SUPFAM" id="SSF69593">
    <property type="entry name" value="Glycerol-3-phosphate (1)-acyltransferase"/>
    <property type="match status" value="1"/>
</dbReference>
<sequence length="194" mass="22266">MDKPNLFYRISRMIVRFIYWILFRIEVIGAEHIPKSGGVMICSNHKSYWDPTTLGVGIERPIRFMAKSELFKVPVLNWIIRALGAFPVKRGRVSKDAVRQSIRTMQSGKLIGIFPEGTRNKDELGLAKRGAAMMAIRADAVVIPAAIIGDYRWFRKMKVVYGEPIRASEYGIEREAELTEEIMSRIRQLITEHQ</sequence>
<dbReference type="GO" id="GO:0006654">
    <property type="term" value="P:phosphatidic acid biosynthetic process"/>
    <property type="evidence" value="ECO:0007669"/>
    <property type="project" value="TreeGrafter"/>
</dbReference>
<dbReference type="PANTHER" id="PTHR10434">
    <property type="entry name" value="1-ACYL-SN-GLYCEROL-3-PHOSPHATE ACYLTRANSFERASE"/>
    <property type="match status" value="1"/>
</dbReference>
<comment type="catalytic activity">
    <reaction evidence="4">
        <text>a 1-acyl-sn-glycero-3-phosphate + an acyl-CoA = a 1,2-diacyl-sn-glycero-3-phosphate + CoA</text>
        <dbReference type="Rhea" id="RHEA:19709"/>
        <dbReference type="ChEBI" id="CHEBI:57287"/>
        <dbReference type="ChEBI" id="CHEBI:57970"/>
        <dbReference type="ChEBI" id="CHEBI:58342"/>
        <dbReference type="ChEBI" id="CHEBI:58608"/>
        <dbReference type="EC" id="2.3.1.51"/>
    </reaction>
</comment>
<dbReference type="SMART" id="SM00563">
    <property type="entry name" value="PlsC"/>
    <property type="match status" value="1"/>
</dbReference>
<evidence type="ECO:0000256" key="3">
    <source>
        <dbReference type="ARBA" id="ARBA00023315"/>
    </source>
</evidence>
<comment type="similarity">
    <text evidence="1 4">Belongs to the 1-acyl-sn-glycerol-3-phosphate acyltransferase family.</text>
</comment>
<dbReference type="GO" id="GO:0003841">
    <property type="term" value="F:1-acylglycerol-3-phosphate O-acyltransferase activity"/>
    <property type="evidence" value="ECO:0007669"/>
    <property type="project" value="UniProtKB-UniRule"/>
</dbReference>
<evidence type="ECO:0000256" key="2">
    <source>
        <dbReference type="ARBA" id="ARBA00022679"/>
    </source>
</evidence>
<dbReference type="PANTHER" id="PTHR10434:SF11">
    <property type="entry name" value="1-ACYL-SN-GLYCEROL-3-PHOSPHATE ACYLTRANSFERASE"/>
    <property type="match status" value="1"/>
</dbReference>
<dbReference type="Proteomes" id="UP000654993">
    <property type="component" value="Unassembled WGS sequence"/>
</dbReference>
<dbReference type="AlphaFoldDB" id="A0A916QCI8"/>
<keyword evidence="7" id="KW-1185">Reference proteome</keyword>
<proteinExistence type="inferred from homology"/>
<name>A0A916QCI8_9BACL</name>
<dbReference type="CDD" id="cd07989">
    <property type="entry name" value="LPLAT_AGPAT-like"/>
    <property type="match status" value="1"/>
</dbReference>